<evidence type="ECO:0000256" key="1">
    <source>
        <dbReference type="PROSITE-ProRule" id="PRU00047"/>
    </source>
</evidence>
<keyword evidence="1" id="KW-0479">Metal-binding</keyword>
<feature type="region of interest" description="Disordered" evidence="2">
    <location>
        <begin position="33"/>
        <end position="60"/>
    </location>
</feature>
<evidence type="ECO:0000259" key="3">
    <source>
        <dbReference type="PROSITE" id="PS50158"/>
    </source>
</evidence>
<keyword evidence="1" id="KW-0862">Zinc</keyword>
<comment type="caution">
    <text evidence="4">The sequence shown here is derived from an EMBL/GenBank/DDBJ whole genome shotgun (WGS) entry which is preliminary data.</text>
</comment>
<evidence type="ECO:0000313" key="4">
    <source>
        <dbReference type="EMBL" id="GEX31284.1"/>
    </source>
</evidence>
<dbReference type="GO" id="GO:0008270">
    <property type="term" value="F:zinc ion binding"/>
    <property type="evidence" value="ECO:0007669"/>
    <property type="project" value="UniProtKB-KW"/>
</dbReference>
<organism evidence="4">
    <name type="scientific">Tanacetum cinerariifolium</name>
    <name type="common">Dalmatian daisy</name>
    <name type="synonym">Chrysanthemum cinerariifolium</name>
    <dbReference type="NCBI Taxonomy" id="118510"/>
    <lineage>
        <taxon>Eukaryota</taxon>
        <taxon>Viridiplantae</taxon>
        <taxon>Streptophyta</taxon>
        <taxon>Embryophyta</taxon>
        <taxon>Tracheophyta</taxon>
        <taxon>Spermatophyta</taxon>
        <taxon>Magnoliopsida</taxon>
        <taxon>eudicotyledons</taxon>
        <taxon>Gunneridae</taxon>
        <taxon>Pentapetalae</taxon>
        <taxon>asterids</taxon>
        <taxon>campanulids</taxon>
        <taxon>Asterales</taxon>
        <taxon>Asteraceae</taxon>
        <taxon>Asteroideae</taxon>
        <taxon>Anthemideae</taxon>
        <taxon>Anthemidinae</taxon>
        <taxon>Tanacetum</taxon>
    </lineage>
</organism>
<dbReference type="Pfam" id="PF00098">
    <property type="entry name" value="zf-CCHC"/>
    <property type="match status" value="1"/>
</dbReference>
<dbReference type="PROSITE" id="PS50158">
    <property type="entry name" value="ZF_CCHC"/>
    <property type="match status" value="1"/>
</dbReference>
<keyword evidence="1" id="KW-0863">Zinc-finger</keyword>
<dbReference type="EMBL" id="BKCJ010101046">
    <property type="protein sequence ID" value="GEX31284.1"/>
    <property type="molecule type" value="Genomic_DNA"/>
</dbReference>
<dbReference type="AlphaFoldDB" id="A0A699H471"/>
<sequence>LYCRGKENGVNILKSIDEGPFQMGTVREPLAEGTEGAPHLYPEQPRVYSNLSPEKGSHYSPSSLTLPSTFVPPHLANNAHLDLGLSPTDNLIENLTNTLALLAQSYKTFLPQTNNQLRTSSNTRNQATAQDGRVDRIEVMGPIHRVEVQLGIKVFRTELGILIQVKCYNCNGIGHITRNCAQPKHPHNSDYYKGKMLLMQAQENTVALDKEQLLFLAADDCDAFDSDVDEAPTVQTMFMANLSYVDPVYDEARPSYDSDILSEVHDHDHYQDAVYKHHEEHTMHDNVQLNHVVDSHANCTGDSNMIPYDQYVTDNAVPGVHSNVSSVPNDAYMMIYNDMYEHHA</sequence>
<dbReference type="SMART" id="SM00343">
    <property type="entry name" value="ZnF_C2HC"/>
    <property type="match status" value="1"/>
</dbReference>
<dbReference type="GO" id="GO:0003676">
    <property type="term" value="F:nucleic acid binding"/>
    <property type="evidence" value="ECO:0007669"/>
    <property type="project" value="InterPro"/>
</dbReference>
<dbReference type="InterPro" id="IPR001878">
    <property type="entry name" value="Znf_CCHC"/>
</dbReference>
<name>A0A699H471_TANCI</name>
<dbReference type="InterPro" id="IPR036875">
    <property type="entry name" value="Znf_CCHC_sf"/>
</dbReference>
<feature type="domain" description="CCHC-type" evidence="3">
    <location>
        <begin position="166"/>
        <end position="182"/>
    </location>
</feature>
<reference evidence="4" key="1">
    <citation type="journal article" date="2019" name="Sci. Rep.">
        <title>Draft genome of Tanacetum cinerariifolium, the natural source of mosquito coil.</title>
        <authorList>
            <person name="Yamashiro T."/>
            <person name="Shiraishi A."/>
            <person name="Satake H."/>
            <person name="Nakayama K."/>
        </authorList>
    </citation>
    <scope>NUCLEOTIDE SEQUENCE</scope>
</reference>
<protein>
    <recommendedName>
        <fullName evidence="3">CCHC-type domain-containing protein</fullName>
    </recommendedName>
</protein>
<dbReference type="Gene3D" id="4.10.60.10">
    <property type="entry name" value="Zinc finger, CCHC-type"/>
    <property type="match status" value="1"/>
</dbReference>
<evidence type="ECO:0000256" key="2">
    <source>
        <dbReference type="SAM" id="MobiDB-lite"/>
    </source>
</evidence>
<dbReference type="SUPFAM" id="SSF57756">
    <property type="entry name" value="Retrovirus zinc finger-like domains"/>
    <property type="match status" value="1"/>
</dbReference>
<gene>
    <name evidence="4" type="ORF">Tci_303259</name>
</gene>
<proteinExistence type="predicted"/>
<accession>A0A699H471</accession>
<feature type="non-terminal residue" evidence="4">
    <location>
        <position position="1"/>
    </location>
</feature>